<keyword evidence="2" id="KW-0349">Heme</keyword>
<dbReference type="PRINTS" id="PR00385">
    <property type="entry name" value="P450"/>
</dbReference>
<keyword evidence="4" id="KW-1185">Reference proteome</keyword>
<dbReference type="PROSITE" id="PS00086">
    <property type="entry name" value="CYTOCHROME_P450"/>
    <property type="match status" value="1"/>
</dbReference>
<evidence type="ECO:0000313" key="3">
    <source>
        <dbReference type="EMBL" id="MFC5052252.1"/>
    </source>
</evidence>
<dbReference type="InterPro" id="IPR001128">
    <property type="entry name" value="Cyt_P450"/>
</dbReference>
<dbReference type="RefSeq" id="WP_344034751.1">
    <property type="nucleotide sequence ID" value="NZ_BAAAKE010000002.1"/>
</dbReference>
<evidence type="ECO:0000256" key="1">
    <source>
        <dbReference type="ARBA" id="ARBA00010617"/>
    </source>
</evidence>
<dbReference type="PANTHER" id="PTHR46696">
    <property type="entry name" value="P450, PUTATIVE (EUROFUNG)-RELATED"/>
    <property type="match status" value="1"/>
</dbReference>
<dbReference type="CDD" id="cd11030">
    <property type="entry name" value="CYP105-like"/>
    <property type="match status" value="1"/>
</dbReference>
<accession>A0ABV9XS09</accession>
<dbReference type="Gene3D" id="1.10.630.10">
    <property type="entry name" value="Cytochrome P450"/>
    <property type="match status" value="1"/>
</dbReference>
<keyword evidence="2" id="KW-0503">Monooxygenase</keyword>
<comment type="similarity">
    <text evidence="1 2">Belongs to the cytochrome P450 family.</text>
</comment>
<name>A0ABV9XS09_9PSEU</name>
<dbReference type="Pfam" id="PF00067">
    <property type="entry name" value="p450"/>
    <property type="match status" value="1"/>
</dbReference>
<evidence type="ECO:0000313" key="4">
    <source>
        <dbReference type="Proteomes" id="UP001595833"/>
    </source>
</evidence>
<keyword evidence="2" id="KW-0408">Iron</keyword>
<dbReference type="InterPro" id="IPR036396">
    <property type="entry name" value="Cyt_P450_sf"/>
</dbReference>
<sequence length="386" mass="42265">MPTLPLHMRRAGFDPAPELSAQRDEGVRLVDVPQGDRVWLVTRIADVREVLGDPRRFGNSPHHVVPGAPALSEEELAAVRPGNPLAFDPPEHTRLRRLVAGEFTGRRMRWLEPRVHEVVRDRLDALERGGPPADLVTGFALPVPALVICEMLGVPFADRDAFQDRYARFFDVTLASEERLGIALESRAYLAELARRARSAPGDDLLGTLVRSDLGEDEVVGLADLLLLAGHETTANMLSLGVATLLAEPDRRARLLAAPEVVVEELLRWLTVVPTGVPRIALVETELGGRAVLPGDLVICSLPAANRDPELVPDPDALDLGRQAGSHVAFGHGVHHCLGAPLARMEMRIAFQALLTRFPDLRVVSTDLVFRSEQAVYGLDELLVEW</sequence>
<dbReference type="Proteomes" id="UP001595833">
    <property type="component" value="Unassembled WGS sequence"/>
</dbReference>
<dbReference type="PRINTS" id="PR00359">
    <property type="entry name" value="BP450"/>
</dbReference>
<evidence type="ECO:0000256" key="2">
    <source>
        <dbReference type="RuleBase" id="RU000461"/>
    </source>
</evidence>
<dbReference type="InterPro" id="IPR017972">
    <property type="entry name" value="Cyt_P450_CS"/>
</dbReference>
<dbReference type="EMBL" id="JBHSJB010000003">
    <property type="protein sequence ID" value="MFC5052252.1"/>
    <property type="molecule type" value="Genomic_DNA"/>
</dbReference>
<organism evidence="3 4">
    <name type="scientific">Saccharothrix xinjiangensis</name>
    <dbReference type="NCBI Taxonomy" id="204798"/>
    <lineage>
        <taxon>Bacteria</taxon>
        <taxon>Bacillati</taxon>
        <taxon>Actinomycetota</taxon>
        <taxon>Actinomycetes</taxon>
        <taxon>Pseudonocardiales</taxon>
        <taxon>Pseudonocardiaceae</taxon>
        <taxon>Saccharothrix</taxon>
    </lineage>
</organism>
<dbReference type="GO" id="GO:0016491">
    <property type="term" value="F:oxidoreductase activity"/>
    <property type="evidence" value="ECO:0007669"/>
    <property type="project" value="UniProtKB-KW"/>
</dbReference>
<dbReference type="PANTHER" id="PTHR46696:SF1">
    <property type="entry name" value="CYTOCHROME P450 YJIB-RELATED"/>
    <property type="match status" value="1"/>
</dbReference>
<keyword evidence="2" id="KW-0479">Metal-binding</keyword>
<proteinExistence type="inferred from homology"/>
<dbReference type="SUPFAM" id="SSF48264">
    <property type="entry name" value="Cytochrome P450"/>
    <property type="match status" value="1"/>
</dbReference>
<dbReference type="EC" id="1.14.-.-" evidence="3"/>
<dbReference type="InterPro" id="IPR002397">
    <property type="entry name" value="Cyt_P450_B"/>
</dbReference>
<protein>
    <submittedName>
        <fullName evidence="3">Cytochrome P450</fullName>
        <ecNumber evidence="3">1.14.-.-</ecNumber>
    </submittedName>
</protein>
<gene>
    <name evidence="3" type="ORF">ACFPFM_00635</name>
</gene>
<keyword evidence="2 3" id="KW-0560">Oxidoreductase</keyword>
<comment type="caution">
    <text evidence="3">The sequence shown here is derived from an EMBL/GenBank/DDBJ whole genome shotgun (WGS) entry which is preliminary data.</text>
</comment>
<reference evidence="4" key="1">
    <citation type="journal article" date="2019" name="Int. J. Syst. Evol. Microbiol.">
        <title>The Global Catalogue of Microorganisms (GCM) 10K type strain sequencing project: providing services to taxonomists for standard genome sequencing and annotation.</title>
        <authorList>
            <consortium name="The Broad Institute Genomics Platform"/>
            <consortium name="The Broad Institute Genome Sequencing Center for Infectious Disease"/>
            <person name="Wu L."/>
            <person name="Ma J."/>
        </authorList>
    </citation>
    <scope>NUCLEOTIDE SEQUENCE [LARGE SCALE GENOMIC DNA]</scope>
    <source>
        <strain evidence="4">KCTC 12848</strain>
    </source>
</reference>